<dbReference type="Proteomes" id="UP000008225">
    <property type="component" value="Chromosome 3"/>
</dbReference>
<organism evidence="1 2">
    <name type="scientific">Callithrix jacchus</name>
    <name type="common">White-tufted-ear marmoset</name>
    <name type="synonym">Simia Jacchus</name>
    <dbReference type="NCBI Taxonomy" id="9483"/>
    <lineage>
        <taxon>Eukaryota</taxon>
        <taxon>Metazoa</taxon>
        <taxon>Chordata</taxon>
        <taxon>Craniata</taxon>
        <taxon>Vertebrata</taxon>
        <taxon>Euteleostomi</taxon>
        <taxon>Mammalia</taxon>
        <taxon>Eutheria</taxon>
        <taxon>Euarchontoglires</taxon>
        <taxon>Primates</taxon>
        <taxon>Haplorrhini</taxon>
        <taxon>Platyrrhini</taxon>
        <taxon>Cebidae</taxon>
        <taxon>Callitrichinae</taxon>
        <taxon>Callithrix</taxon>
        <taxon>Callithrix</taxon>
    </lineage>
</organism>
<protein>
    <submittedName>
        <fullName evidence="1">Uncharacterized protein</fullName>
    </submittedName>
</protein>
<dbReference type="Ensembl" id="ENSCJAT00000146828.1">
    <property type="protein sequence ID" value="ENSCJAP00000091202.1"/>
    <property type="gene ID" value="ENSCJAG00000085401.1"/>
</dbReference>
<sequence>MTRWSFALSPGWSAVAPFQLTATSASCLPGSSDSPASASQVAGTAGVRYHAQLIFVFLVEMRFHHVGQDSLDLLTLWSAVLASQSAGITSMSHRA</sequence>
<dbReference type="PROSITE" id="PS51257">
    <property type="entry name" value="PROKAR_LIPOPROTEIN"/>
    <property type="match status" value="1"/>
</dbReference>
<dbReference type="PANTHER" id="PTHR12138">
    <property type="entry name" value="PRIMATE-EXPANDED PROTEIN FAMILY"/>
    <property type="match status" value="1"/>
</dbReference>
<evidence type="ECO:0000313" key="2">
    <source>
        <dbReference type="Proteomes" id="UP000008225"/>
    </source>
</evidence>
<proteinExistence type="predicted"/>
<accession>A0A8I3WV18</accession>
<keyword evidence="2" id="KW-1185">Reference proteome</keyword>
<dbReference type="AlphaFoldDB" id="A0A8I3WV18"/>
<dbReference type="PRINTS" id="PR02045">
    <property type="entry name" value="F138DOMAIN"/>
</dbReference>
<dbReference type="GeneTree" id="ENSGT01120000271815"/>
<dbReference type="OMA" id="MFHFFIC"/>
<reference evidence="1" key="3">
    <citation type="submission" date="2025-09" db="UniProtKB">
        <authorList>
            <consortium name="Ensembl"/>
        </authorList>
    </citation>
    <scope>IDENTIFICATION</scope>
</reference>
<reference evidence="1" key="2">
    <citation type="submission" date="2025-08" db="UniProtKB">
        <authorList>
            <consortium name="Ensembl"/>
        </authorList>
    </citation>
    <scope>IDENTIFICATION</scope>
</reference>
<dbReference type="PANTHER" id="PTHR12138:SF162">
    <property type="entry name" value="CHROMOSOME UNDETERMINED SCAFFOLD_275, WHOLE GENOME SHOTGUN SEQUENCE"/>
    <property type="match status" value="1"/>
</dbReference>
<name>A0A8I3WV18_CALJA</name>
<reference evidence="1 2" key="1">
    <citation type="submission" date="2009-03" db="EMBL/GenBank/DDBJ databases">
        <authorList>
            <person name="Warren W."/>
            <person name="Ye L."/>
            <person name="Minx P."/>
            <person name="Worley K."/>
            <person name="Gibbs R."/>
            <person name="Wilson R.K."/>
        </authorList>
    </citation>
    <scope>NUCLEOTIDE SEQUENCE [LARGE SCALE GENOMIC DNA]</scope>
</reference>
<evidence type="ECO:0000313" key="1">
    <source>
        <dbReference type="Ensembl" id="ENSCJAP00000091202.1"/>
    </source>
</evidence>